<dbReference type="GO" id="GO:0046820">
    <property type="term" value="F:4-amino-4-deoxychorismate synthase activity"/>
    <property type="evidence" value="ECO:0007669"/>
    <property type="project" value="UniProtKB-EC"/>
</dbReference>
<proteinExistence type="predicted"/>
<dbReference type="SUPFAM" id="SSF56322">
    <property type="entry name" value="ADC synthase"/>
    <property type="match status" value="1"/>
</dbReference>
<dbReference type="GO" id="GO:0005737">
    <property type="term" value="C:cytoplasm"/>
    <property type="evidence" value="ECO:0007669"/>
    <property type="project" value="TreeGrafter"/>
</dbReference>
<dbReference type="Pfam" id="PF00425">
    <property type="entry name" value="Chorismate_bind"/>
    <property type="match status" value="1"/>
</dbReference>
<evidence type="ECO:0000313" key="4">
    <source>
        <dbReference type="EMBL" id="KAJ1644285.1"/>
    </source>
</evidence>
<name>A0A9W7XIQ5_9FUNG</name>
<comment type="caution">
    <text evidence="4">The sequence shown here is derived from an EMBL/GenBank/DDBJ whole genome shotgun (WGS) entry which is preliminary data.</text>
</comment>
<organism evidence="4 5">
    <name type="scientific">Coemansia asiatica</name>
    <dbReference type="NCBI Taxonomy" id="1052880"/>
    <lineage>
        <taxon>Eukaryota</taxon>
        <taxon>Fungi</taxon>
        <taxon>Fungi incertae sedis</taxon>
        <taxon>Zoopagomycota</taxon>
        <taxon>Kickxellomycotina</taxon>
        <taxon>Kickxellomycetes</taxon>
        <taxon>Kickxellales</taxon>
        <taxon>Kickxellaceae</taxon>
        <taxon>Coemansia</taxon>
    </lineage>
</organism>
<dbReference type="InterPro" id="IPR019999">
    <property type="entry name" value="Anth_synth_I-like"/>
</dbReference>
<dbReference type="EC" id="2.6.1.85" evidence="4"/>
<keyword evidence="5" id="KW-1185">Reference proteome</keyword>
<keyword evidence="4" id="KW-0808">Transferase</keyword>
<feature type="compositionally biased region" description="Low complexity" evidence="1">
    <location>
        <begin position="129"/>
        <end position="148"/>
    </location>
</feature>
<evidence type="ECO:0000259" key="3">
    <source>
        <dbReference type="Pfam" id="PF04715"/>
    </source>
</evidence>
<sequence length="706" mass="76314">MDATKAMSILSKACPYLARTGLSALEGMAARGVSTSAVDQARCNVCPGHTGQSALLAKASECPVVGPSIRAKDAAAAASMAIPSACPYASCNKTAAAPSESVSAGVSASAVSSPFRSAAAAAAANANANANANNNNSTNNNDNNNANSRSQIHPKNNNISIMASGATKGSVTVRYNLQTRTISVLKFSPNGSHDDLVVATEKLPPGDQQSFWTWMQRVVDCTQGAVGNAEQVNGDDGDLEFIGGWIGYFAYEMAAECLESSGGPGIFNETDAPDAQLTFVDRCVVIDHRVYPPCAHVVALVDSGHGHGLDKQQQQQQQTKKDRCSYDSPEWSADLGFSDSAQANAWVAETTHLINQWLLLASANSSETNSNSSILSNQQQQQPKQLERSVDAVDVEFAPWQSRAEYLDSISEAKDLITQGESYEVCLTNQFRVHLPSDRQVRCAKDMLRLYFSMRMTNPAPYGAVLWYDDLKYGIASCSPERFLKVAPESQANANVDSDFECRRVEMKPIKGTCLRESVPEDPGLFGAWLEEDNRRKEVLRTDVKEQAENLMIVDLIRHDLNWIAKDGLVRVPGLMQIESFRTVHQMVTTVEALVDQRISHIAALAHCFPPGSMTGAPKLRTTQIIAALERHPRGAYSGCLGYFSACGRYSDWNVIIRTAVVHSHGSAISVGAGGALTILSDPNMEWAEVKTKLWSAVPGIKRYIG</sequence>
<dbReference type="EMBL" id="JANBOH010000178">
    <property type="protein sequence ID" value="KAJ1644285.1"/>
    <property type="molecule type" value="Genomic_DNA"/>
</dbReference>
<evidence type="ECO:0000256" key="1">
    <source>
        <dbReference type="SAM" id="MobiDB-lite"/>
    </source>
</evidence>
<accession>A0A9W7XIQ5</accession>
<feature type="region of interest" description="Disordered" evidence="1">
    <location>
        <begin position="306"/>
        <end position="327"/>
    </location>
</feature>
<dbReference type="Proteomes" id="UP001145021">
    <property type="component" value="Unassembled WGS sequence"/>
</dbReference>
<dbReference type="GO" id="GO:0008153">
    <property type="term" value="P:4-aminobenzoate biosynthetic process"/>
    <property type="evidence" value="ECO:0007669"/>
    <property type="project" value="TreeGrafter"/>
</dbReference>
<evidence type="ECO:0000313" key="5">
    <source>
        <dbReference type="Proteomes" id="UP001145021"/>
    </source>
</evidence>
<dbReference type="GO" id="GO:0000162">
    <property type="term" value="P:L-tryptophan biosynthetic process"/>
    <property type="evidence" value="ECO:0007669"/>
    <property type="project" value="TreeGrafter"/>
</dbReference>
<dbReference type="AlphaFoldDB" id="A0A9W7XIQ5"/>
<feature type="domain" description="Chorismate-utilising enzyme C-terminal" evidence="2">
    <location>
        <begin position="403"/>
        <end position="693"/>
    </location>
</feature>
<dbReference type="Pfam" id="PF04715">
    <property type="entry name" value="Anth_synt_I_N"/>
    <property type="match status" value="1"/>
</dbReference>
<feature type="domain" description="Anthranilate synthase component I N-terminal" evidence="3">
    <location>
        <begin position="201"/>
        <end position="289"/>
    </location>
</feature>
<protein>
    <submittedName>
        <fullName evidence="4">Para-aminobenzoate synthase, (PABA)</fullName>
        <ecNumber evidence="4">2.6.1.85</ecNumber>
    </submittedName>
</protein>
<keyword evidence="4" id="KW-0032">Aminotransferase</keyword>
<dbReference type="PANTHER" id="PTHR11236">
    <property type="entry name" value="AMINOBENZOATE/ANTHRANILATE SYNTHASE"/>
    <property type="match status" value="1"/>
</dbReference>
<reference evidence="4" key="1">
    <citation type="submission" date="2022-07" db="EMBL/GenBank/DDBJ databases">
        <title>Phylogenomic reconstructions and comparative analyses of Kickxellomycotina fungi.</title>
        <authorList>
            <person name="Reynolds N.K."/>
            <person name="Stajich J.E."/>
            <person name="Barry K."/>
            <person name="Grigoriev I.V."/>
            <person name="Crous P."/>
            <person name="Smith M.E."/>
        </authorList>
    </citation>
    <scope>NUCLEOTIDE SEQUENCE</scope>
    <source>
        <strain evidence="4">NBRC 105413</strain>
    </source>
</reference>
<dbReference type="InterPro" id="IPR006805">
    <property type="entry name" value="Anth_synth_I_N"/>
</dbReference>
<dbReference type="PRINTS" id="PR00095">
    <property type="entry name" value="ANTSNTHASEI"/>
</dbReference>
<feature type="region of interest" description="Disordered" evidence="1">
    <location>
        <begin position="129"/>
        <end position="153"/>
    </location>
</feature>
<dbReference type="Gene3D" id="3.60.120.10">
    <property type="entry name" value="Anthranilate synthase"/>
    <property type="match status" value="1"/>
</dbReference>
<dbReference type="InterPro" id="IPR005801">
    <property type="entry name" value="ADC_synthase"/>
</dbReference>
<gene>
    <name evidence="4" type="primary">ABZ1_2</name>
    <name evidence="4" type="ORF">LPJ64_004036</name>
</gene>
<dbReference type="PANTHER" id="PTHR11236:SF18">
    <property type="entry name" value="AMINODEOXYCHORISMATE SYNTHASE"/>
    <property type="match status" value="1"/>
</dbReference>
<evidence type="ECO:0000259" key="2">
    <source>
        <dbReference type="Pfam" id="PF00425"/>
    </source>
</evidence>
<dbReference type="InterPro" id="IPR015890">
    <property type="entry name" value="Chorismate_C"/>
</dbReference>